<gene>
    <name evidence="2" type="ORF">BSK52_07860</name>
</gene>
<dbReference type="AlphaFoldDB" id="A0A1R0Y3W5"/>
<proteinExistence type="predicted"/>
<evidence type="ECO:0000313" key="2">
    <source>
        <dbReference type="EMBL" id="OMD42018.1"/>
    </source>
</evidence>
<feature type="transmembrane region" description="Helical" evidence="1">
    <location>
        <begin position="79"/>
        <end position="104"/>
    </location>
</feature>
<feature type="transmembrane region" description="Helical" evidence="1">
    <location>
        <begin position="40"/>
        <end position="58"/>
    </location>
</feature>
<dbReference type="EMBL" id="MPTC01000005">
    <property type="protein sequence ID" value="OMD42018.1"/>
    <property type="molecule type" value="Genomic_DNA"/>
</dbReference>
<evidence type="ECO:0000256" key="1">
    <source>
        <dbReference type="SAM" id="Phobius"/>
    </source>
</evidence>
<protein>
    <submittedName>
        <fullName evidence="2">Uncharacterized protein</fullName>
    </submittedName>
</protein>
<dbReference type="RefSeq" id="WP_076118262.1">
    <property type="nucleotide sequence ID" value="NZ_MPTC01000005.1"/>
</dbReference>
<dbReference type="OrthoDB" id="2678893at2"/>
<evidence type="ECO:0000313" key="3">
    <source>
        <dbReference type="Proteomes" id="UP000187439"/>
    </source>
</evidence>
<comment type="caution">
    <text evidence="2">The sequence shown here is derived from an EMBL/GenBank/DDBJ whole genome shotgun (WGS) entry which is preliminary data.</text>
</comment>
<feature type="transmembrane region" description="Helical" evidence="1">
    <location>
        <begin position="211"/>
        <end position="233"/>
    </location>
</feature>
<feature type="transmembrane region" description="Helical" evidence="1">
    <location>
        <begin position="16"/>
        <end position="34"/>
    </location>
</feature>
<organism evidence="2 3">
    <name type="scientific">Paenibacillus odorifer</name>
    <dbReference type="NCBI Taxonomy" id="189426"/>
    <lineage>
        <taxon>Bacteria</taxon>
        <taxon>Bacillati</taxon>
        <taxon>Bacillota</taxon>
        <taxon>Bacilli</taxon>
        <taxon>Bacillales</taxon>
        <taxon>Paenibacillaceae</taxon>
        <taxon>Paenibacillus</taxon>
    </lineage>
</organism>
<accession>A0A1R0Y3W5</accession>
<name>A0A1R0Y3W5_9BACL</name>
<dbReference type="Proteomes" id="UP000187439">
    <property type="component" value="Unassembled WGS sequence"/>
</dbReference>
<reference evidence="2 3" key="1">
    <citation type="submission" date="2016-10" db="EMBL/GenBank/DDBJ databases">
        <title>Paenibacillus species isolates.</title>
        <authorList>
            <person name="Beno S.M."/>
        </authorList>
    </citation>
    <scope>NUCLEOTIDE SEQUENCE [LARGE SCALE GENOMIC DNA]</scope>
    <source>
        <strain evidence="2 3">FSL H7-0710</strain>
    </source>
</reference>
<feature type="transmembrane region" description="Helical" evidence="1">
    <location>
        <begin position="124"/>
        <end position="145"/>
    </location>
</feature>
<keyword evidence="1" id="KW-0472">Membrane</keyword>
<keyword evidence="1" id="KW-0812">Transmembrane</keyword>
<keyword evidence="1" id="KW-1133">Transmembrane helix</keyword>
<sequence>MLKLVKYDFRRDRDKFLAVFVITILVQLVIGFTVRSDQEMFMMNVTSYAVAGVVLLLFSLRTFGQNLRLFNRRLVPVPVLYTVLSPIMLFLGSLLCLFLVAYIHLTVDIMMFSTSFLPEKFWLISAYTVLIVFWASAYSMLLVMFSMTVAMSVRVKGRVWIGIAVFFVVQYIISLLETSIFDHKNITLERAFRFEVTDEAAKLNNIETSQYVLGLLPTLFEAVIIVILVFAIVKLVKKRVEL</sequence>
<feature type="transmembrane region" description="Helical" evidence="1">
    <location>
        <begin position="157"/>
        <end position="176"/>
    </location>
</feature>